<evidence type="ECO:0000256" key="8">
    <source>
        <dbReference type="ARBA" id="ARBA00023136"/>
    </source>
</evidence>
<evidence type="ECO:0000256" key="3">
    <source>
        <dbReference type="ARBA" id="ARBA00022475"/>
    </source>
</evidence>
<feature type="transmembrane region" description="Helical" evidence="12">
    <location>
        <begin position="371"/>
        <end position="390"/>
    </location>
</feature>
<dbReference type="EMBL" id="KJ857550">
    <property type="protein sequence ID" value="AIU41750.1"/>
    <property type="molecule type" value="mRNA"/>
</dbReference>
<feature type="transmembrane region" description="Helical" evidence="12">
    <location>
        <begin position="72"/>
        <end position="91"/>
    </location>
</feature>
<feature type="transmembrane region" description="Helical" evidence="12">
    <location>
        <begin position="100"/>
        <end position="119"/>
    </location>
</feature>
<accession>A0A097PA07</accession>
<name>A0A097PA07_LYCBA</name>
<evidence type="ECO:0000256" key="1">
    <source>
        <dbReference type="ARBA" id="ARBA00004651"/>
    </source>
</evidence>
<dbReference type="GO" id="GO:0015293">
    <property type="term" value="F:symporter activity"/>
    <property type="evidence" value="ECO:0007669"/>
    <property type="project" value="UniProtKB-KW"/>
</dbReference>
<evidence type="ECO:0000256" key="10">
    <source>
        <dbReference type="ARBA" id="ARBA00049011"/>
    </source>
</evidence>
<comment type="similarity">
    <text evidence="9">Belongs to the major facilitator superfamily. Phosphate:H(+) symporter (TC 2.A.1.9) family.</text>
</comment>
<comment type="catalytic activity">
    <reaction evidence="10">
        <text>phosphate(in) + H(+)(in) = phosphate(out) + H(+)(out)</text>
        <dbReference type="Rhea" id="RHEA:29939"/>
        <dbReference type="ChEBI" id="CHEBI:15378"/>
        <dbReference type="ChEBI" id="CHEBI:43474"/>
    </reaction>
    <physiologicalReaction direction="right-to-left" evidence="10">
        <dbReference type="Rhea" id="RHEA:29941"/>
    </physiologicalReaction>
</comment>
<feature type="compositionally biased region" description="Basic and acidic residues" evidence="11">
    <location>
        <begin position="510"/>
        <end position="529"/>
    </location>
</feature>
<keyword evidence="7 12" id="KW-1133">Transmembrane helix</keyword>
<dbReference type="AlphaFoldDB" id="A0A097PA07"/>
<evidence type="ECO:0000256" key="12">
    <source>
        <dbReference type="SAM" id="Phobius"/>
    </source>
</evidence>
<keyword evidence="6" id="KW-0769">Symport</keyword>
<dbReference type="InterPro" id="IPR036259">
    <property type="entry name" value="MFS_trans_sf"/>
</dbReference>
<evidence type="ECO:0000256" key="4">
    <source>
        <dbReference type="ARBA" id="ARBA00022592"/>
    </source>
</evidence>
<evidence type="ECO:0000259" key="13">
    <source>
        <dbReference type="PROSITE" id="PS50850"/>
    </source>
</evidence>
<keyword evidence="3" id="KW-1003">Cell membrane</keyword>
<protein>
    <submittedName>
        <fullName evidence="14">Phosphorus transporter PT5</fullName>
    </submittedName>
</protein>
<dbReference type="Pfam" id="PF00083">
    <property type="entry name" value="Sugar_tr"/>
    <property type="match status" value="1"/>
</dbReference>
<evidence type="ECO:0000256" key="7">
    <source>
        <dbReference type="ARBA" id="ARBA00022989"/>
    </source>
</evidence>
<comment type="subcellular location">
    <subcellularLocation>
        <location evidence="1">Cell membrane</location>
        <topology evidence="1">Multi-pass membrane protein</topology>
    </subcellularLocation>
</comment>
<proteinExistence type="evidence at transcript level"/>
<evidence type="ECO:0000256" key="2">
    <source>
        <dbReference type="ARBA" id="ARBA00022448"/>
    </source>
</evidence>
<evidence type="ECO:0000313" key="14">
    <source>
        <dbReference type="EMBL" id="AIU41750.1"/>
    </source>
</evidence>
<keyword evidence="5 12" id="KW-0812">Transmembrane</keyword>
<gene>
    <name evidence="14" type="primary">PT5</name>
</gene>
<dbReference type="GO" id="GO:0005886">
    <property type="term" value="C:plasma membrane"/>
    <property type="evidence" value="ECO:0007669"/>
    <property type="project" value="UniProtKB-SubCell"/>
</dbReference>
<dbReference type="InterPro" id="IPR005828">
    <property type="entry name" value="MFS_sugar_transport-like"/>
</dbReference>
<feature type="transmembrane region" description="Helical" evidence="12">
    <location>
        <begin position="163"/>
        <end position="186"/>
    </location>
</feature>
<dbReference type="PROSITE" id="PS50850">
    <property type="entry name" value="MFS"/>
    <property type="match status" value="1"/>
</dbReference>
<dbReference type="PANTHER" id="PTHR24064">
    <property type="entry name" value="SOLUTE CARRIER FAMILY 22 MEMBER"/>
    <property type="match status" value="1"/>
</dbReference>
<sequence length="529" mass="59277">MNSDNLTVLNALDTARTQWYHVTAVIIAGMGFFTDAYDLFCITTVSKLLGRLYYYDPTTHAPGKLPHNVNNWITGIALVGTLTGQLVFGWLGDKLGRKKVYGLTLILMVICAISSGLSFGYSRKIVIGTLCFFRFWLGFGIGGDYPLSATIMSEYANKRTRGAFIAAVFAMQGVGIIFAGLVSMIVSKLFLMNYAGGAFKTDEVFSTEPEADYVWRIVLMLGALPALLTYYWRMKMPETGRYTAIIEGNAKQAAIDMGKVLEIEIQEDGEKLAKFKAANEYPLLSNEFFMRHGLHLIGTMSTWFLLDIAFYSQNLTQKDIFPTMGLVRDAKSISALREMFETSRAMFVIALLGTFPGYWFTVFFIEKIGRFKIQLMGFFMMSVFMAIIGIKYDYLRNKEHKWTFAALYGLTFFFANFGPNSTTFVLPAELFPTRVRSTCHALSAASGKAGAMVSAFGVQQYTQDGNVHKIKQAMMFLAFTNMIGFCCTFLVTETKGRSLEEISGEDEKQDEMQTKSTRPDSGRQDDGWD</sequence>
<keyword evidence="4" id="KW-0592">Phosphate transport</keyword>
<dbReference type="GO" id="GO:0006817">
    <property type="term" value="P:phosphate ion transport"/>
    <property type="evidence" value="ECO:0007669"/>
    <property type="project" value="UniProtKB-KW"/>
</dbReference>
<evidence type="ECO:0000256" key="11">
    <source>
        <dbReference type="SAM" id="MobiDB-lite"/>
    </source>
</evidence>
<evidence type="ECO:0000256" key="5">
    <source>
        <dbReference type="ARBA" id="ARBA00022692"/>
    </source>
</evidence>
<dbReference type="Gene3D" id="1.20.1250.20">
    <property type="entry name" value="MFS general substrate transporter like domains"/>
    <property type="match status" value="1"/>
</dbReference>
<feature type="transmembrane region" description="Helical" evidence="12">
    <location>
        <begin position="473"/>
        <end position="492"/>
    </location>
</feature>
<dbReference type="CDD" id="cd17364">
    <property type="entry name" value="MFS_PhT"/>
    <property type="match status" value="1"/>
</dbReference>
<evidence type="ECO:0000256" key="9">
    <source>
        <dbReference type="ARBA" id="ARBA00044504"/>
    </source>
</evidence>
<dbReference type="SUPFAM" id="SSF103473">
    <property type="entry name" value="MFS general substrate transporter"/>
    <property type="match status" value="1"/>
</dbReference>
<dbReference type="InterPro" id="IPR020846">
    <property type="entry name" value="MFS_dom"/>
</dbReference>
<evidence type="ECO:0000256" key="6">
    <source>
        <dbReference type="ARBA" id="ARBA00022847"/>
    </source>
</evidence>
<feature type="transmembrane region" description="Helical" evidence="12">
    <location>
        <begin position="213"/>
        <end position="232"/>
    </location>
</feature>
<feature type="transmembrane region" description="Helical" evidence="12">
    <location>
        <begin position="402"/>
        <end position="419"/>
    </location>
</feature>
<feature type="transmembrane region" description="Helical" evidence="12">
    <location>
        <begin position="345"/>
        <end position="365"/>
    </location>
</feature>
<feature type="region of interest" description="Disordered" evidence="11">
    <location>
        <begin position="500"/>
        <end position="529"/>
    </location>
</feature>
<keyword evidence="2" id="KW-0813">Transport</keyword>
<dbReference type="FunFam" id="1.20.1250.20:FF:000175">
    <property type="entry name" value="Inorganic phosphate transporter 1-6"/>
    <property type="match status" value="1"/>
</dbReference>
<organism evidence="14">
    <name type="scientific">Lycium barbarum</name>
    <name type="common">Barbary matrimony-vine</name>
    <dbReference type="NCBI Taxonomy" id="112863"/>
    <lineage>
        <taxon>Eukaryota</taxon>
        <taxon>Viridiplantae</taxon>
        <taxon>Streptophyta</taxon>
        <taxon>Embryophyta</taxon>
        <taxon>Tracheophyta</taxon>
        <taxon>Spermatophyta</taxon>
        <taxon>Magnoliopsida</taxon>
        <taxon>eudicotyledons</taxon>
        <taxon>Gunneridae</taxon>
        <taxon>Pentapetalae</taxon>
        <taxon>asterids</taxon>
        <taxon>lamiids</taxon>
        <taxon>Solanales</taxon>
        <taxon>Solanaceae</taxon>
        <taxon>Solanoideae</taxon>
        <taxon>Lycieae</taxon>
        <taxon>Lycium</taxon>
    </lineage>
</organism>
<keyword evidence="8 12" id="KW-0472">Membrane</keyword>
<reference evidence="14" key="1">
    <citation type="submission" date="2014-05" db="EMBL/GenBank/DDBJ databases">
        <title>Transcriptional characteristics of phosphate transporter genes in Lycium bararum in response to mycorrhization and water deficiency.</title>
        <authorList>
            <person name="Hu W."/>
            <person name="Tang M."/>
        </authorList>
    </citation>
    <scope>NUCLEOTIDE SEQUENCE</scope>
</reference>
<feature type="domain" description="Major facilitator superfamily (MFS) profile" evidence="13">
    <location>
        <begin position="24"/>
        <end position="496"/>
    </location>
</feature>